<feature type="region of interest" description="Disordered" evidence="1">
    <location>
        <begin position="13"/>
        <end position="47"/>
    </location>
</feature>
<gene>
    <name evidence="2" type="ORF">BDV96DRAFT_654928</name>
</gene>
<accession>A0A6A5YJ44</accession>
<proteinExistence type="predicted"/>
<sequence>MARGNTLEELIKNLNHDDETPPGSEMYDSEDNYLGSVKSDGSDEEEYSERVLQSMRKAQRTVRTKVLRSRQRDTRLGLQYSTWDLSAPSYLDWLAENGVSD</sequence>
<organism evidence="2 3">
    <name type="scientific">Lophiotrema nucula</name>
    <dbReference type="NCBI Taxonomy" id="690887"/>
    <lineage>
        <taxon>Eukaryota</taxon>
        <taxon>Fungi</taxon>
        <taxon>Dikarya</taxon>
        <taxon>Ascomycota</taxon>
        <taxon>Pezizomycotina</taxon>
        <taxon>Dothideomycetes</taxon>
        <taxon>Pleosporomycetidae</taxon>
        <taxon>Pleosporales</taxon>
        <taxon>Lophiotremataceae</taxon>
        <taxon>Lophiotrema</taxon>
    </lineage>
</organism>
<dbReference type="EMBL" id="ML977365">
    <property type="protein sequence ID" value="KAF2106221.1"/>
    <property type="molecule type" value="Genomic_DNA"/>
</dbReference>
<protein>
    <submittedName>
        <fullName evidence="2">Uncharacterized protein</fullName>
    </submittedName>
</protein>
<reference evidence="2" key="1">
    <citation type="journal article" date="2020" name="Stud. Mycol.">
        <title>101 Dothideomycetes genomes: a test case for predicting lifestyles and emergence of pathogens.</title>
        <authorList>
            <person name="Haridas S."/>
            <person name="Albert R."/>
            <person name="Binder M."/>
            <person name="Bloem J."/>
            <person name="Labutti K."/>
            <person name="Salamov A."/>
            <person name="Andreopoulos B."/>
            <person name="Baker S."/>
            <person name="Barry K."/>
            <person name="Bills G."/>
            <person name="Bluhm B."/>
            <person name="Cannon C."/>
            <person name="Castanera R."/>
            <person name="Culley D."/>
            <person name="Daum C."/>
            <person name="Ezra D."/>
            <person name="Gonzalez J."/>
            <person name="Henrissat B."/>
            <person name="Kuo A."/>
            <person name="Liang C."/>
            <person name="Lipzen A."/>
            <person name="Lutzoni F."/>
            <person name="Magnuson J."/>
            <person name="Mondo S."/>
            <person name="Nolan M."/>
            <person name="Ohm R."/>
            <person name="Pangilinan J."/>
            <person name="Park H.-J."/>
            <person name="Ramirez L."/>
            <person name="Alfaro M."/>
            <person name="Sun H."/>
            <person name="Tritt A."/>
            <person name="Yoshinaga Y."/>
            <person name="Zwiers L.-H."/>
            <person name="Turgeon B."/>
            <person name="Goodwin S."/>
            <person name="Spatafora J."/>
            <person name="Crous P."/>
            <person name="Grigoriev I."/>
        </authorList>
    </citation>
    <scope>NUCLEOTIDE SEQUENCE</scope>
    <source>
        <strain evidence="2">CBS 627.86</strain>
    </source>
</reference>
<evidence type="ECO:0000313" key="2">
    <source>
        <dbReference type="EMBL" id="KAF2106221.1"/>
    </source>
</evidence>
<keyword evidence="3" id="KW-1185">Reference proteome</keyword>
<evidence type="ECO:0000256" key="1">
    <source>
        <dbReference type="SAM" id="MobiDB-lite"/>
    </source>
</evidence>
<name>A0A6A5YJ44_9PLEO</name>
<evidence type="ECO:0000313" key="3">
    <source>
        <dbReference type="Proteomes" id="UP000799770"/>
    </source>
</evidence>
<dbReference type="AlphaFoldDB" id="A0A6A5YJ44"/>
<dbReference type="Proteomes" id="UP000799770">
    <property type="component" value="Unassembled WGS sequence"/>
</dbReference>